<evidence type="ECO:0000313" key="3">
    <source>
        <dbReference type="Proteomes" id="UP000224567"/>
    </source>
</evidence>
<comment type="caution">
    <text evidence="2">The sequence shown here is derived from an EMBL/GenBank/DDBJ whole genome shotgun (WGS) entry which is preliminary data.</text>
</comment>
<feature type="region of interest" description="Disordered" evidence="1">
    <location>
        <begin position="115"/>
        <end position="136"/>
    </location>
</feature>
<name>A0A2G2VYA9_CAPBA</name>
<organism evidence="2 3">
    <name type="scientific">Capsicum baccatum</name>
    <name type="common">Peruvian pepper</name>
    <dbReference type="NCBI Taxonomy" id="33114"/>
    <lineage>
        <taxon>Eukaryota</taxon>
        <taxon>Viridiplantae</taxon>
        <taxon>Streptophyta</taxon>
        <taxon>Embryophyta</taxon>
        <taxon>Tracheophyta</taxon>
        <taxon>Spermatophyta</taxon>
        <taxon>Magnoliopsida</taxon>
        <taxon>eudicotyledons</taxon>
        <taxon>Gunneridae</taxon>
        <taxon>Pentapetalae</taxon>
        <taxon>asterids</taxon>
        <taxon>lamiids</taxon>
        <taxon>Solanales</taxon>
        <taxon>Solanaceae</taxon>
        <taxon>Solanoideae</taxon>
        <taxon>Capsiceae</taxon>
        <taxon>Capsicum</taxon>
    </lineage>
</organism>
<reference evidence="2 3" key="1">
    <citation type="journal article" date="2017" name="Genome Biol.">
        <title>New reference genome sequences of hot pepper reveal the massive evolution of plant disease-resistance genes by retroduplication.</title>
        <authorList>
            <person name="Kim S."/>
            <person name="Park J."/>
            <person name="Yeom S.I."/>
            <person name="Kim Y.M."/>
            <person name="Seo E."/>
            <person name="Kim K.T."/>
            <person name="Kim M.S."/>
            <person name="Lee J.M."/>
            <person name="Cheong K."/>
            <person name="Shin H.S."/>
            <person name="Kim S.B."/>
            <person name="Han K."/>
            <person name="Lee J."/>
            <person name="Park M."/>
            <person name="Lee H.A."/>
            <person name="Lee H.Y."/>
            <person name="Lee Y."/>
            <person name="Oh S."/>
            <person name="Lee J.H."/>
            <person name="Choi E."/>
            <person name="Choi E."/>
            <person name="Lee S.E."/>
            <person name="Jeon J."/>
            <person name="Kim H."/>
            <person name="Choi G."/>
            <person name="Song H."/>
            <person name="Lee J."/>
            <person name="Lee S.C."/>
            <person name="Kwon J.K."/>
            <person name="Lee H.Y."/>
            <person name="Koo N."/>
            <person name="Hong Y."/>
            <person name="Kim R.W."/>
            <person name="Kang W.H."/>
            <person name="Huh J.H."/>
            <person name="Kang B.C."/>
            <person name="Yang T.J."/>
            <person name="Lee Y.H."/>
            <person name="Bennetzen J.L."/>
            <person name="Choi D."/>
        </authorList>
    </citation>
    <scope>NUCLEOTIDE SEQUENCE [LARGE SCALE GENOMIC DNA]</scope>
    <source>
        <strain evidence="3">cv. PBC81</strain>
    </source>
</reference>
<evidence type="ECO:0000313" key="2">
    <source>
        <dbReference type="EMBL" id="PHT37962.1"/>
    </source>
</evidence>
<protein>
    <submittedName>
        <fullName evidence="2">Uncharacterized protein</fullName>
    </submittedName>
</protein>
<sequence>MCALKEIGSYSHTPKKLDLDLTNQPSQAAMTSIVEPPMLESKELPKYLRYTFLGYGNTLSESVADDLSEQHVEALISTLMRYKRAMGRKIDDIIDIPPGIYMHKSHLEQDCMPTSTMSPKDKKSNHFTKRPEKKKKRARIEGHRFYLGVAHWWHWKRNPADLSDLTGLRDDYADPGNLTGDNI</sequence>
<accession>A0A2G2VYA9</accession>
<feature type="compositionally biased region" description="Basic residues" evidence="1">
    <location>
        <begin position="125"/>
        <end position="136"/>
    </location>
</feature>
<dbReference type="AlphaFoldDB" id="A0A2G2VYA9"/>
<proteinExistence type="predicted"/>
<dbReference type="OrthoDB" id="1306327at2759"/>
<reference evidence="3" key="2">
    <citation type="journal article" date="2017" name="J. Anim. Genet.">
        <title>Multiple reference genome sequences of hot pepper reveal the massive evolution of plant disease resistance genes by retroduplication.</title>
        <authorList>
            <person name="Kim S."/>
            <person name="Park J."/>
            <person name="Yeom S.-I."/>
            <person name="Kim Y.-M."/>
            <person name="Seo E."/>
            <person name="Kim K.-T."/>
            <person name="Kim M.-S."/>
            <person name="Lee J.M."/>
            <person name="Cheong K."/>
            <person name="Shin H.-S."/>
            <person name="Kim S.-B."/>
            <person name="Han K."/>
            <person name="Lee J."/>
            <person name="Park M."/>
            <person name="Lee H.-A."/>
            <person name="Lee H.-Y."/>
            <person name="Lee Y."/>
            <person name="Oh S."/>
            <person name="Lee J.H."/>
            <person name="Choi E."/>
            <person name="Choi E."/>
            <person name="Lee S.E."/>
            <person name="Jeon J."/>
            <person name="Kim H."/>
            <person name="Choi G."/>
            <person name="Song H."/>
            <person name="Lee J."/>
            <person name="Lee S.-C."/>
            <person name="Kwon J.-K."/>
            <person name="Lee H.-Y."/>
            <person name="Koo N."/>
            <person name="Hong Y."/>
            <person name="Kim R.W."/>
            <person name="Kang W.-H."/>
            <person name="Huh J.H."/>
            <person name="Kang B.-C."/>
            <person name="Yang T.-J."/>
            <person name="Lee Y.-H."/>
            <person name="Bennetzen J.L."/>
            <person name="Choi D."/>
        </authorList>
    </citation>
    <scope>NUCLEOTIDE SEQUENCE [LARGE SCALE GENOMIC DNA]</scope>
    <source>
        <strain evidence="3">cv. PBC81</strain>
    </source>
</reference>
<gene>
    <name evidence="2" type="ORF">CQW23_21535</name>
</gene>
<dbReference type="EMBL" id="MLFT02000009">
    <property type="protein sequence ID" value="PHT37962.1"/>
    <property type="molecule type" value="Genomic_DNA"/>
</dbReference>
<evidence type="ECO:0000256" key="1">
    <source>
        <dbReference type="SAM" id="MobiDB-lite"/>
    </source>
</evidence>
<dbReference type="Proteomes" id="UP000224567">
    <property type="component" value="Unassembled WGS sequence"/>
</dbReference>
<keyword evidence="3" id="KW-1185">Reference proteome</keyword>